<dbReference type="AlphaFoldDB" id="A0A2P8GHE2"/>
<protein>
    <submittedName>
        <fullName evidence="3">Putative neuraminidase</fullName>
    </submittedName>
</protein>
<dbReference type="PANTHER" id="PTHR43752:SF2">
    <property type="entry name" value="BNR_ASP-BOX REPEAT FAMILY PROTEIN"/>
    <property type="match status" value="1"/>
</dbReference>
<evidence type="ECO:0000256" key="1">
    <source>
        <dbReference type="SAM" id="SignalP"/>
    </source>
</evidence>
<dbReference type="InterPro" id="IPR011040">
    <property type="entry name" value="Sialidase"/>
</dbReference>
<proteinExistence type="predicted"/>
<dbReference type="PANTHER" id="PTHR43752">
    <property type="entry name" value="BNR/ASP-BOX REPEAT FAMILY PROTEIN"/>
    <property type="match status" value="1"/>
</dbReference>
<dbReference type="OrthoDB" id="41724at2"/>
<name>A0A2P8GHE2_9BACT</name>
<feature type="chain" id="PRO_5015183416" evidence="1">
    <location>
        <begin position="21"/>
        <end position="346"/>
    </location>
</feature>
<dbReference type="CDD" id="cd15482">
    <property type="entry name" value="Sialidase_non-viral"/>
    <property type="match status" value="1"/>
</dbReference>
<organism evidence="3 4">
    <name type="scientific">Chitinophaga ginsengisoli</name>
    <dbReference type="NCBI Taxonomy" id="363837"/>
    <lineage>
        <taxon>Bacteria</taxon>
        <taxon>Pseudomonadati</taxon>
        <taxon>Bacteroidota</taxon>
        <taxon>Chitinophagia</taxon>
        <taxon>Chitinophagales</taxon>
        <taxon>Chitinophagaceae</taxon>
        <taxon>Chitinophaga</taxon>
    </lineage>
</organism>
<feature type="domain" description="Sialidase" evidence="2">
    <location>
        <begin position="52"/>
        <end position="327"/>
    </location>
</feature>
<dbReference type="RefSeq" id="WP_106601692.1">
    <property type="nucleotide sequence ID" value="NZ_PYGK01000003.1"/>
</dbReference>
<evidence type="ECO:0000259" key="2">
    <source>
        <dbReference type="Pfam" id="PF13088"/>
    </source>
</evidence>
<dbReference type="SUPFAM" id="SSF50939">
    <property type="entry name" value="Sialidases"/>
    <property type="match status" value="1"/>
</dbReference>
<comment type="caution">
    <text evidence="3">The sequence shown here is derived from an EMBL/GenBank/DDBJ whole genome shotgun (WGS) entry which is preliminary data.</text>
</comment>
<dbReference type="Gene3D" id="2.120.10.10">
    <property type="match status" value="1"/>
</dbReference>
<keyword evidence="1" id="KW-0732">Signal</keyword>
<evidence type="ECO:0000313" key="4">
    <source>
        <dbReference type="Proteomes" id="UP000240978"/>
    </source>
</evidence>
<evidence type="ECO:0000313" key="3">
    <source>
        <dbReference type="EMBL" id="PSL33381.1"/>
    </source>
</evidence>
<keyword evidence="4" id="KW-1185">Reference proteome</keyword>
<dbReference type="InterPro" id="IPR036278">
    <property type="entry name" value="Sialidase_sf"/>
</dbReference>
<sequence>MKRYLLTAGLIIASLLQALAQRKAVLVKDEFIMQHPPVPAAHASTITALPGGELLAAWFGGSRESAPDVCIYTSRFQKGKWSAPVVVATGIVNDSTRYAAWNPVLLTTHSGRVLLFYKVGPNPREWWGLMQSSTDKGHTWSPAERLPDSILGPIKNKPVQLADGSILHPSSTESRDEQQWHIHMEISDSTGHDWRRVAIDCDTFGVIQPSVLFHAGNRLQMVCRSRQNVIVQTWSDDMGQTWSPLSRQTIKNPNSGIDAVTTRKGLQVLVYNPAIAGKDWWLGRNELRVAVSKDGEHWDDVYELVKEPKGEFSYPAVIETKDGLLHITYTYNRENIKHVVLKLKKH</sequence>
<dbReference type="Proteomes" id="UP000240978">
    <property type="component" value="Unassembled WGS sequence"/>
</dbReference>
<dbReference type="EMBL" id="PYGK01000003">
    <property type="protein sequence ID" value="PSL33381.1"/>
    <property type="molecule type" value="Genomic_DNA"/>
</dbReference>
<accession>A0A2P8GHE2</accession>
<dbReference type="Pfam" id="PF13088">
    <property type="entry name" value="BNR_2"/>
    <property type="match status" value="1"/>
</dbReference>
<reference evidence="3 4" key="1">
    <citation type="submission" date="2018-03" db="EMBL/GenBank/DDBJ databases">
        <title>Genomic Encyclopedia of Archaeal and Bacterial Type Strains, Phase II (KMG-II): from individual species to whole genera.</title>
        <authorList>
            <person name="Goeker M."/>
        </authorList>
    </citation>
    <scope>NUCLEOTIDE SEQUENCE [LARGE SCALE GENOMIC DNA]</scope>
    <source>
        <strain evidence="3 4">DSM 18107</strain>
    </source>
</reference>
<gene>
    <name evidence="3" type="ORF">CLV42_103364</name>
</gene>
<feature type="signal peptide" evidence="1">
    <location>
        <begin position="1"/>
        <end position="20"/>
    </location>
</feature>